<comment type="caution">
    <text evidence="2">The sequence shown here is derived from an EMBL/GenBank/DDBJ whole genome shotgun (WGS) entry which is preliminary data.</text>
</comment>
<dbReference type="Gene3D" id="3.30.70.2390">
    <property type="match status" value="1"/>
</dbReference>
<accession>A0A2H0X729</accession>
<dbReference type="AlphaFoldDB" id="A0A2H0X729"/>
<sequence length="332" mass="36345">MSLKGKSVNRKRSSGSYRRIRQTSLSGGHRFGGIIAAAILAAAATVLLTAAVSSWQFFNKPLVFAQDGSSPQFFWNGSSSLRVLVVFIDDFESTKVKELYFLSVNPGLGNSSLVSLNSLTAGDSSLFVGQHSRSFANQIRRRISFPLERYLVLDDSGKETLLKYFNGASWDKCFDLVKTPALIKSVSLVPSQAKTDLSLSEIVSIFRFMNSLRSSEFFIYDLDYVRDYRPVSLYDQNLAGGGLRINILNGTPIPGLASQASRILENLGANIMEVGNAEKSDYRETVLVGEDTDSSAASFLASAFRVGQKRGPLSTLEKRADLTLILGLDNSF</sequence>
<gene>
    <name evidence="2" type="ORF">COT52_02340</name>
</gene>
<feature type="domain" description="LytR/CpsA/Psr regulator C-terminal" evidence="1">
    <location>
        <begin position="243"/>
        <end position="329"/>
    </location>
</feature>
<dbReference type="EMBL" id="PEYW01000034">
    <property type="protein sequence ID" value="PIS20712.1"/>
    <property type="molecule type" value="Genomic_DNA"/>
</dbReference>
<evidence type="ECO:0000313" key="2">
    <source>
        <dbReference type="EMBL" id="PIS20712.1"/>
    </source>
</evidence>
<protein>
    <recommendedName>
        <fullName evidence="1">LytR/CpsA/Psr regulator C-terminal domain-containing protein</fullName>
    </recommendedName>
</protein>
<dbReference type="Proteomes" id="UP000231414">
    <property type="component" value="Unassembled WGS sequence"/>
</dbReference>
<proteinExistence type="predicted"/>
<dbReference type="InterPro" id="IPR027381">
    <property type="entry name" value="LytR/CpsA/Psr_C"/>
</dbReference>
<evidence type="ECO:0000259" key="1">
    <source>
        <dbReference type="Pfam" id="PF13399"/>
    </source>
</evidence>
<reference evidence="3" key="1">
    <citation type="submission" date="2017-09" db="EMBL/GenBank/DDBJ databases">
        <title>Depth-based differentiation of microbial function through sediment-hosted aquifers and enrichment of novel symbionts in the deep terrestrial subsurface.</title>
        <authorList>
            <person name="Probst A.J."/>
            <person name="Ladd B."/>
            <person name="Jarett J.K."/>
            <person name="Geller-Mcgrath D.E."/>
            <person name="Sieber C.M.K."/>
            <person name="Emerson J.B."/>
            <person name="Anantharaman K."/>
            <person name="Thomas B.C."/>
            <person name="Malmstrom R."/>
            <person name="Stieglmeier M."/>
            <person name="Klingl A."/>
            <person name="Woyke T."/>
            <person name="Ryan C.M."/>
            <person name="Banfield J.F."/>
        </authorList>
    </citation>
    <scope>NUCLEOTIDE SEQUENCE [LARGE SCALE GENOMIC DNA]</scope>
</reference>
<organism evidence="2 3">
    <name type="scientific">candidate division WWE3 bacterium CG08_land_8_20_14_0_20_43_13</name>
    <dbReference type="NCBI Taxonomy" id="1975087"/>
    <lineage>
        <taxon>Bacteria</taxon>
        <taxon>Katanobacteria</taxon>
    </lineage>
</organism>
<dbReference type="Pfam" id="PF13399">
    <property type="entry name" value="LytR_C"/>
    <property type="match status" value="1"/>
</dbReference>
<name>A0A2H0X729_UNCKA</name>
<evidence type="ECO:0000313" key="3">
    <source>
        <dbReference type="Proteomes" id="UP000231414"/>
    </source>
</evidence>